<reference evidence="2 3" key="1">
    <citation type="submission" date="2013-12" db="EMBL/GenBank/DDBJ databases">
        <title>Draft genome of the parsitic nematode Ancylostoma duodenale.</title>
        <authorList>
            <person name="Mitreva M."/>
        </authorList>
    </citation>
    <scope>NUCLEOTIDE SEQUENCE [LARGE SCALE GENOMIC DNA]</scope>
    <source>
        <strain evidence="2 3">Zhejiang</strain>
    </source>
</reference>
<accession>A0A0C2GLX3</accession>
<evidence type="ECO:0000256" key="1">
    <source>
        <dbReference type="SAM" id="Phobius"/>
    </source>
</evidence>
<evidence type="ECO:0000313" key="2">
    <source>
        <dbReference type="EMBL" id="KIH58071.1"/>
    </source>
</evidence>
<dbReference type="Proteomes" id="UP000054047">
    <property type="component" value="Unassembled WGS sequence"/>
</dbReference>
<keyword evidence="3" id="KW-1185">Reference proteome</keyword>
<evidence type="ECO:0000313" key="3">
    <source>
        <dbReference type="Proteomes" id="UP000054047"/>
    </source>
</evidence>
<dbReference type="AlphaFoldDB" id="A0A0C2GLX3"/>
<organism evidence="2 3">
    <name type="scientific">Ancylostoma duodenale</name>
    <dbReference type="NCBI Taxonomy" id="51022"/>
    <lineage>
        <taxon>Eukaryota</taxon>
        <taxon>Metazoa</taxon>
        <taxon>Ecdysozoa</taxon>
        <taxon>Nematoda</taxon>
        <taxon>Chromadorea</taxon>
        <taxon>Rhabditida</taxon>
        <taxon>Rhabditina</taxon>
        <taxon>Rhabditomorpha</taxon>
        <taxon>Strongyloidea</taxon>
        <taxon>Ancylostomatidae</taxon>
        <taxon>Ancylostomatinae</taxon>
        <taxon>Ancylostoma</taxon>
    </lineage>
</organism>
<feature type="transmembrane region" description="Helical" evidence="1">
    <location>
        <begin position="20"/>
        <end position="39"/>
    </location>
</feature>
<keyword evidence="1" id="KW-0812">Transmembrane</keyword>
<sequence>FYFQKGKMRCKLRRNYVKFIVKTASLNASMGVGLLAFALETLTWKMHHILVVQPLVLTTK</sequence>
<proteinExistence type="predicted"/>
<keyword evidence="1" id="KW-1133">Transmembrane helix</keyword>
<feature type="non-terminal residue" evidence="2">
    <location>
        <position position="1"/>
    </location>
</feature>
<dbReference type="OrthoDB" id="10131152at2759"/>
<protein>
    <submittedName>
        <fullName evidence="2">Uncharacterized protein</fullName>
    </submittedName>
</protein>
<gene>
    <name evidence="2" type="ORF">ANCDUO_11729</name>
</gene>
<keyword evidence="1" id="KW-0472">Membrane</keyword>
<name>A0A0C2GLX3_9BILA</name>
<dbReference type="EMBL" id="KN733559">
    <property type="protein sequence ID" value="KIH58071.1"/>
    <property type="molecule type" value="Genomic_DNA"/>
</dbReference>